<sequence>MSYRERVNEDQRLIILRELSRELDYRLNETILTAVLESFGHRVSRDMCRTQLRKLEELGAVQLAQAGSVFVATLTRAGLDHVESRSVIEGVLRPSPEV</sequence>
<comment type="caution">
    <text evidence="1">The sequence shown here is derived from an EMBL/GenBank/DDBJ whole genome shotgun (WGS) entry which is preliminary data.</text>
</comment>
<organism evidence="1 2">
    <name type="scientific">Roseibium litorale</name>
    <dbReference type="NCBI Taxonomy" id="2803841"/>
    <lineage>
        <taxon>Bacteria</taxon>
        <taxon>Pseudomonadati</taxon>
        <taxon>Pseudomonadota</taxon>
        <taxon>Alphaproteobacteria</taxon>
        <taxon>Hyphomicrobiales</taxon>
        <taxon>Stappiaceae</taxon>
        <taxon>Roseibium</taxon>
    </lineage>
</organism>
<evidence type="ECO:0000313" key="1">
    <source>
        <dbReference type="EMBL" id="MBD8890163.1"/>
    </source>
</evidence>
<evidence type="ECO:0000313" key="2">
    <source>
        <dbReference type="Proteomes" id="UP000632063"/>
    </source>
</evidence>
<proteinExistence type="predicted"/>
<protein>
    <recommendedName>
        <fullName evidence="3">ArsR family transcriptional regulator</fullName>
    </recommendedName>
</protein>
<reference evidence="2" key="1">
    <citation type="submission" date="2020-09" db="EMBL/GenBank/DDBJ databases">
        <title>The genome sequence of strain Labrenzia suaedae 4C16A.</title>
        <authorList>
            <person name="Liu Y."/>
        </authorList>
    </citation>
    <scope>NUCLEOTIDE SEQUENCE [LARGE SCALE GENOMIC DNA]</scope>
    <source>
        <strain evidence="2">4C16A</strain>
    </source>
</reference>
<evidence type="ECO:0008006" key="3">
    <source>
        <dbReference type="Google" id="ProtNLM"/>
    </source>
</evidence>
<dbReference type="EMBL" id="JACYXI010000001">
    <property type="protein sequence ID" value="MBD8890163.1"/>
    <property type="molecule type" value="Genomic_DNA"/>
</dbReference>
<gene>
    <name evidence="1" type="ORF">IG616_01265</name>
</gene>
<name>A0ABR9CHD2_9HYPH</name>
<keyword evidence="2" id="KW-1185">Reference proteome</keyword>
<accession>A0ABR9CHD2</accession>
<dbReference type="Proteomes" id="UP000632063">
    <property type="component" value="Unassembled WGS sequence"/>
</dbReference>
<dbReference type="RefSeq" id="WP_192145660.1">
    <property type="nucleotide sequence ID" value="NZ_JACYXI010000001.1"/>
</dbReference>
<reference evidence="1 2" key="2">
    <citation type="journal article" date="2021" name="Int. J. Syst. Evol. Microbiol.">
        <title>Roseibium litorale sp. nov., isolated from a tidal flat sediment and proposal for the reclassification of Labrenzia polysiphoniae as Roseibium polysiphoniae comb. nov.</title>
        <authorList>
            <person name="Liu Y."/>
            <person name="Pei T."/>
            <person name="Du J."/>
            <person name="Chao M."/>
            <person name="Deng M.R."/>
            <person name="Zhu H."/>
        </authorList>
    </citation>
    <scope>NUCLEOTIDE SEQUENCE [LARGE SCALE GENOMIC DNA]</scope>
    <source>
        <strain evidence="1 2">4C16A</strain>
    </source>
</reference>